<dbReference type="InterPro" id="IPR015590">
    <property type="entry name" value="Aldehyde_DH_dom"/>
</dbReference>
<dbReference type="Proteomes" id="UP000014500">
    <property type="component" value="Unassembled WGS sequence"/>
</dbReference>
<proteinExistence type="inferred from homology"/>
<dbReference type="FunFam" id="3.40.605.10:FF:000029">
    <property type="entry name" value="Aldehyde dehydrogenase, mitochondrial"/>
    <property type="match status" value="1"/>
</dbReference>
<evidence type="ECO:0000256" key="1">
    <source>
        <dbReference type="ARBA" id="ARBA00009986"/>
    </source>
</evidence>
<dbReference type="GO" id="GO:0004029">
    <property type="term" value="F:aldehyde dehydrogenase (NAD+) activity"/>
    <property type="evidence" value="ECO:0007669"/>
    <property type="project" value="UniProtKB-EC"/>
</dbReference>
<keyword evidence="3" id="KW-0520">NAD</keyword>
<protein>
    <recommendedName>
        <fullName evidence="4">aldehyde dehydrogenase (NAD(+))</fullName>
        <ecNumber evidence="4">1.2.1.3</ecNumber>
    </recommendedName>
</protein>
<dbReference type="InterPro" id="IPR016160">
    <property type="entry name" value="Ald_DH_CS_CYS"/>
</dbReference>
<evidence type="ECO:0000256" key="5">
    <source>
        <dbReference type="PROSITE-ProRule" id="PRU10007"/>
    </source>
</evidence>
<dbReference type="Gene3D" id="3.40.605.10">
    <property type="entry name" value="Aldehyde Dehydrogenase, Chain A, domain 1"/>
    <property type="match status" value="1"/>
</dbReference>
<evidence type="ECO:0000256" key="6">
    <source>
        <dbReference type="RuleBase" id="RU003345"/>
    </source>
</evidence>
<dbReference type="EC" id="1.2.1.3" evidence="4"/>
<dbReference type="InterPro" id="IPR016161">
    <property type="entry name" value="Ald_DH/histidinol_DH"/>
</dbReference>
<dbReference type="PANTHER" id="PTHR11699">
    <property type="entry name" value="ALDEHYDE DEHYDROGENASE-RELATED"/>
    <property type="match status" value="1"/>
</dbReference>
<comment type="similarity">
    <text evidence="1 6">Belongs to the aldehyde dehydrogenase family.</text>
</comment>
<evidence type="ECO:0000256" key="3">
    <source>
        <dbReference type="ARBA" id="ARBA00023027"/>
    </source>
</evidence>
<keyword evidence="2 6" id="KW-0560">Oxidoreductase</keyword>
<dbReference type="InterPro" id="IPR016163">
    <property type="entry name" value="Ald_DH_C"/>
</dbReference>
<dbReference type="Pfam" id="PF00171">
    <property type="entry name" value="Aldedh"/>
    <property type="match status" value="1"/>
</dbReference>
<dbReference type="Gene3D" id="3.40.309.10">
    <property type="entry name" value="Aldehyde Dehydrogenase, Chain A, domain 2"/>
    <property type="match status" value="1"/>
</dbReference>
<organism evidence="8 9">
    <name type="scientific">Strigamia maritima</name>
    <name type="common">European centipede</name>
    <name type="synonym">Geophilus maritimus</name>
    <dbReference type="NCBI Taxonomy" id="126957"/>
    <lineage>
        <taxon>Eukaryota</taxon>
        <taxon>Metazoa</taxon>
        <taxon>Ecdysozoa</taxon>
        <taxon>Arthropoda</taxon>
        <taxon>Myriapoda</taxon>
        <taxon>Chilopoda</taxon>
        <taxon>Pleurostigmophora</taxon>
        <taxon>Geophilomorpha</taxon>
        <taxon>Linotaeniidae</taxon>
        <taxon>Strigamia</taxon>
    </lineage>
</organism>
<dbReference type="AlphaFoldDB" id="T1JDX4"/>
<dbReference type="FunFam" id="3.40.605.10:FF:000026">
    <property type="entry name" value="Aldehyde dehydrogenase, putative"/>
    <property type="match status" value="1"/>
</dbReference>
<feature type="active site" evidence="5">
    <location>
        <position position="289"/>
    </location>
</feature>
<feature type="domain" description="Aldehyde dehydrogenase" evidence="7">
    <location>
        <begin position="49"/>
        <end position="512"/>
    </location>
</feature>
<dbReference type="PhylomeDB" id="T1JDX4"/>
<dbReference type="CDD" id="cd07141">
    <property type="entry name" value="ALDH_F1AB_F2_RALDH1"/>
    <property type="match status" value="1"/>
</dbReference>
<dbReference type="PROSITE" id="PS00070">
    <property type="entry name" value="ALDEHYDE_DEHYDR_CYS"/>
    <property type="match status" value="1"/>
</dbReference>
<dbReference type="InterPro" id="IPR016162">
    <property type="entry name" value="Ald_DH_N"/>
</dbReference>
<dbReference type="InterPro" id="IPR029510">
    <property type="entry name" value="Ald_DH_CS_GLU"/>
</dbReference>
<dbReference type="HOGENOM" id="CLU_005391_0_1_1"/>
<dbReference type="EMBL" id="JH432114">
    <property type="status" value="NOT_ANNOTATED_CDS"/>
    <property type="molecule type" value="Genomic_DNA"/>
</dbReference>
<keyword evidence="9" id="KW-1185">Reference proteome</keyword>
<dbReference type="eggNOG" id="KOG2450">
    <property type="taxonomic scope" value="Eukaryota"/>
</dbReference>
<dbReference type="FunFam" id="3.40.309.10:FF:000001">
    <property type="entry name" value="Mitochondrial aldehyde dehydrogenase 2"/>
    <property type="match status" value="1"/>
</dbReference>
<dbReference type="PROSITE" id="PS00687">
    <property type="entry name" value="ALDEHYDE_DEHYDR_GLU"/>
    <property type="match status" value="1"/>
</dbReference>
<dbReference type="OMA" id="ILMGAWK"/>
<evidence type="ECO:0000313" key="8">
    <source>
        <dbReference type="EnsemblMetazoa" id="SMAR012009-PA"/>
    </source>
</evidence>
<sequence length="521" mass="57221">MFHRLSKLLPSKSIRLNAVSLSSAAQPKVPSPETNPTVKHTGIFINNEWLKSVSGKTFQTKNPSTGEVICDVQEGDKADVDLAVKAAKIAFKMGSPWRTMNASSRGNLLNRLADLMERDRVYLASLETLDNGKPYFMSYVADLDLAIKCFRYYAGWADKNHGKTIPIDGNYFSYTRHEPIGVCGQIIPWNFPLLMQAWKLGPALAMGNTVVMKPAEQTPLTALYVCDLIREAGFPPGVVNLIPGFGPTAGAAIASHLDVSKIAFTGSTEVGHRIMQAAAQSNLKRITLELGGKSPNIVFKDADMDLAVETSHFGLFFNQGQCCCAGSRIFVESSAYNDFVERSVERAKNRTIGNPFSLENEQGPQVDEEQMNKILSLIESGKKEGAKLLCGGKREGSKGYYIQPTVFADVKDKMTIAREEIFGPVMQILKFNSIEEVIERANSTEYGLAAAVFTRDIEKAMYLTQGLKAGTVWVNCYDVLEAQSPFGGYKKSGIGRELGEYGLQAYTEVKTVTVRVPQKNS</sequence>
<name>T1JDX4_STRMM</name>
<dbReference type="EnsemblMetazoa" id="SMAR012009-RA">
    <property type="protein sequence ID" value="SMAR012009-PA"/>
    <property type="gene ID" value="SMAR012009"/>
</dbReference>
<dbReference type="SUPFAM" id="SSF53720">
    <property type="entry name" value="ALDH-like"/>
    <property type="match status" value="1"/>
</dbReference>
<evidence type="ECO:0000256" key="2">
    <source>
        <dbReference type="ARBA" id="ARBA00023002"/>
    </source>
</evidence>
<reference evidence="8" key="2">
    <citation type="submission" date="2015-02" db="UniProtKB">
        <authorList>
            <consortium name="EnsemblMetazoa"/>
        </authorList>
    </citation>
    <scope>IDENTIFICATION</scope>
</reference>
<evidence type="ECO:0000256" key="4">
    <source>
        <dbReference type="ARBA" id="ARBA00024226"/>
    </source>
</evidence>
<reference evidence="9" key="1">
    <citation type="submission" date="2011-05" db="EMBL/GenBank/DDBJ databases">
        <authorList>
            <person name="Richards S.R."/>
            <person name="Qu J."/>
            <person name="Jiang H."/>
            <person name="Jhangiani S.N."/>
            <person name="Agravi P."/>
            <person name="Goodspeed R."/>
            <person name="Gross S."/>
            <person name="Mandapat C."/>
            <person name="Jackson L."/>
            <person name="Mathew T."/>
            <person name="Pu L."/>
            <person name="Thornton R."/>
            <person name="Saada N."/>
            <person name="Wilczek-Boney K.B."/>
            <person name="Lee S."/>
            <person name="Kovar C."/>
            <person name="Wu Y."/>
            <person name="Scherer S.E."/>
            <person name="Worley K.C."/>
            <person name="Muzny D.M."/>
            <person name="Gibbs R."/>
        </authorList>
    </citation>
    <scope>NUCLEOTIDE SEQUENCE</scope>
    <source>
        <strain evidence="9">Brora</strain>
    </source>
</reference>
<accession>T1JDX4</accession>
<dbReference type="STRING" id="126957.T1JDX4"/>
<evidence type="ECO:0000259" key="7">
    <source>
        <dbReference type="Pfam" id="PF00171"/>
    </source>
</evidence>
<evidence type="ECO:0000313" key="9">
    <source>
        <dbReference type="Proteomes" id="UP000014500"/>
    </source>
</evidence>